<dbReference type="EMBL" id="VUJU01011708">
    <property type="protein sequence ID" value="KAF0710258.1"/>
    <property type="molecule type" value="Genomic_DNA"/>
</dbReference>
<dbReference type="InterPro" id="IPR012337">
    <property type="entry name" value="RNaseH-like_sf"/>
</dbReference>
<dbReference type="GO" id="GO:0046983">
    <property type="term" value="F:protein dimerization activity"/>
    <property type="evidence" value="ECO:0007669"/>
    <property type="project" value="InterPro"/>
</dbReference>
<dbReference type="AlphaFoldDB" id="A0A6G0VUI7"/>
<dbReference type="SUPFAM" id="SSF53098">
    <property type="entry name" value="Ribonuclease H-like"/>
    <property type="match status" value="1"/>
</dbReference>
<dbReference type="PANTHER" id="PTHR45749:SF28">
    <property type="entry name" value="ZINC FINGER MYM-TYPE PROTEIN 1-LIKE-RELATED"/>
    <property type="match status" value="1"/>
</dbReference>
<dbReference type="PANTHER" id="PTHR45749">
    <property type="match status" value="1"/>
</dbReference>
<evidence type="ECO:0000313" key="3">
    <source>
        <dbReference type="Proteomes" id="UP000478052"/>
    </source>
</evidence>
<comment type="caution">
    <text evidence="2">The sequence shown here is derived from an EMBL/GenBank/DDBJ whole genome shotgun (WGS) entry which is preliminary data.</text>
</comment>
<reference evidence="2 3" key="1">
    <citation type="submission" date="2019-08" db="EMBL/GenBank/DDBJ databases">
        <title>Whole genome of Aphis craccivora.</title>
        <authorList>
            <person name="Voronova N.V."/>
            <person name="Shulinski R.S."/>
            <person name="Bandarenka Y.V."/>
            <person name="Zhorov D.G."/>
            <person name="Warner D."/>
        </authorList>
    </citation>
    <scope>NUCLEOTIDE SEQUENCE [LARGE SCALE GENOMIC DNA]</scope>
    <source>
        <strain evidence="2">180601</strain>
        <tissue evidence="2">Whole Body</tissue>
    </source>
</reference>
<dbReference type="Pfam" id="PF14291">
    <property type="entry name" value="DUF4371"/>
    <property type="match status" value="1"/>
</dbReference>
<dbReference type="Proteomes" id="UP000478052">
    <property type="component" value="Unassembled WGS sequence"/>
</dbReference>
<dbReference type="OrthoDB" id="6591897at2759"/>
<dbReference type="SMART" id="SM00597">
    <property type="entry name" value="ZnF_TTF"/>
    <property type="match status" value="1"/>
</dbReference>
<keyword evidence="3" id="KW-1185">Reference proteome</keyword>
<name>A0A6G0VUI7_APHCR</name>
<evidence type="ECO:0000259" key="1">
    <source>
        <dbReference type="SMART" id="SM00597"/>
    </source>
</evidence>
<accession>A0A6G0VUI7</accession>
<dbReference type="InterPro" id="IPR025398">
    <property type="entry name" value="DUF4371"/>
</dbReference>
<proteinExistence type="predicted"/>
<gene>
    <name evidence="2" type="ORF">FWK35_00034239</name>
</gene>
<sequence>MEKDKIIDFLLTNGFNALTYEQKNQIKLNRPTPHLLLTCQDGKYIRKFQYSWYNKFPWLTGCDKRNKMFCFTCVIFGGEKEWSVNGLSSIKNFLRKSEKHAISQKHLTNQEKFHLLGKVRIEHAISEGRRLAAVKHNEQVGINRRLIARMIHVVCFLGKQELAFRGHRENNESSNKGNYLELLDLLAQEEQLLKEHLLSSTTFKGTSKLIQNDLIECVTSVLNSRIFNEIQSVNYVSIQADETTDVSCRSQMSIIFRYVIDQNIVERFIGFFDVSKNKTASGLADIILSEANKWEIGNKIICQTYDGASVMSGEKSGVQFRIRQIYPNTLFIHCYAHQLNLVFRSTKRSELLREQGFKLPNQSDTRWNYHSRAASTMKKSFFRSQKCCFTHHVFNFLQSKSLSNIKSCISEIQNLKTYLTDLRNDSNVINCCNEAIILNNTLEYADKKRNELHFPKLEFVEIINEKMFKIYYSEFPESKFIKLLQQYPNTFDADRLRNELAVIYADEKKHLPPHELLDFIIKSDLHKDIYPQVTKLCQLVLTIPSTTASSERSMSTLKRIKTFLRNTMTNERLSSLSSMAIEKNLLGDMAKDPTFIDSVIDEFANKKDRRIELVYKKM</sequence>
<feature type="domain" description="TTF-type" evidence="1">
    <location>
        <begin position="44"/>
        <end position="137"/>
    </location>
</feature>
<protein>
    <submittedName>
        <fullName evidence="2">Zinc finger MYM-type protein 1-like</fullName>
    </submittedName>
</protein>
<organism evidence="2 3">
    <name type="scientific">Aphis craccivora</name>
    <name type="common">Cowpea aphid</name>
    <dbReference type="NCBI Taxonomy" id="307492"/>
    <lineage>
        <taxon>Eukaryota</taxon>
        <taxon>Metazoa</taxon>
        <taxon>Ecdysozoa</taxon>
        <taxon>Arthropoda</taxon>
        <taxon>Hexapoda</taxon>
        <taxon>Insecta</taxon>
        <taxon>Pterygota</taxon>
        <taxon>Neoptera</taxon>
        <taxon>Paraneoptera</taxon>
        <taxon>Hemiptera</taxon>
        <taxon>Sternorrhyncha</taxon>
        <taxon>Aphidomorpha</taxon>
        <taxon>Aphidoidea</taxon>
        <taxon>Aphididae</taxon>
        <taxon>Aphidini</taxon>
        <taxon>Aphis</taxon>
        <taxon>Aphis</taxon>
    </lineage>
</organism>
<evidence type="ECO:0000313" key="2">
    <source>
        <dbReference type="EMBL" id="KAF0710258.1"/>
    </source>
</evidence>
<dbReference type="InterPro" id="IPR008906">
    <property type="entry name" value="HATC_C_dom"/>
</dbReference>
<dbReference type="Pfam" id="PF05699">
    <property type="entry name" value="Dimer_Tnp_hAT"/>
    <property type="match status" value="1"/>
</dbReference>
<dbReference type="InterPro" id="IPR006580">
    <property type="entry name" value="Znf_TTF"/>
</dbReference>